<accession>A0A1T4X4E8</accession>
<protein>
    <submittedName>
        <fullName evidence="2">Type I restriction enzyme R protein N terminus (HSDR_N)</fullName>
    </submittedName>
</protein>
<evidence type="ECO:0000313" key="3">
    <source>
        <dbReference type="Proteomes" id="UP000190027"/>
    </source>
</evidence>
<proteinExistence type="predicted"/>
<organism evidence="2 3">
    <name type="scientific">Paucidesulfovibrio gracilis DSM 16080</name>
    <dbReference type="NCBI Taxonomy" id="1121449"/>
    <lineage>
        <taxon>Bacteria</taxon>
        <taxon>Pseudomonadati</taxon>
        <taxon>Thermodesulfobacteriota</taxon>
        <taxon>Desulfovibrionia</taxon>
        <taxon>Desulfovibrionales</taxon>
        <taxon>Desulfovibrionaceae</taxon>
        <taxon>Paucidesulfovibrio</taxon>
    </lineage>
</organism>
<reference evidence="2 3" key="1">
    <citation type="submission" date="2017-02" db="EMBL/GenBank/DDBJ databases">
        <authorList>
            <person name="Peterson S.W."/>
        </authorList>
    </citation>
    <scope>NUCLEOTIDE SEQUENCE [LARGE SCALE GENOMIC DNA]</scope>
    <source>
        <strain evidence="2 3">DSM 16080</strain>
    </source>
</reference>
<dbReference type="InterPro" id="IPR029464">
    <property type="entry name" value="HSDR_N"/>
</dbReference>
<dbReference type="RefSeq" id="WP_078717338.1">
    <property type="nucleotide sequence ID" value="NZ_FUYC01000007.1"/>
</dbReference>
<dbReference type="AlphaFoldDB" id="A0A1T4X4E8"/>
<dbReference type="Proteomes" id="UP000190027">
    <property type="component" value="Unassembled WGS sequence"/>
</dbReference>
<keyword evidence="3" id="KW-1185">Reference proteome</keyword>
<evidence type="ECO:0000313" key="2">
    <source>
        <dbReference type="EMBL" id="SKA84523.1"/>
    </source>
</evidence>
<name>A0A1T4X4E8_9BACT</name>
<dbReference type="Pfam" id="PF13588">
    <property type="entry name" value="HSDR_N_2"/>
    <property type="match status" value="1"/>
</dbReference>
<gene>
    <name evidence="2" type="ORF">SAMN02745704_01775</name>
</gene>
<evidence type="ECO:0000259" key="1">
    <source>
        <dbReference type="Pfam" id="PF13588"/>
    </source>
</evidence>
<dbReference type="EMBL" id="FUYC01000007">
    <property type="protein sequence ID" value="SKA84523.1"/>
    <property type="molecule type" value="Genomic_DNA"/>
</dbReference>
<sequence>MHEVSLGNTLRDFLTGEEIEETTYEEFRQALARLLVEERGYPREQIKAKVPFAYVVDGETFRRNLDLVVYDDAERPMLVVIFCSGSVSSFERETAIAARLVENGPAALAVVTDSKEALLLDPATREVIREGMAAIPHWEDLLNHVEEAKPQPVTEEERIKLIRIFHAYNGFLLDSCCSAECGGPFSKEGEMK</sequence>
<dbReference type="STRING" id="1121449.SAMN02745704_01775"/>
<feature type="domain" description="Type I restriction enzyme R protein N-terminal" evidence="1">
    <location>
        <begin position="25"/>
        <end position="136"/>
    </location>
</feature>
<dbReference type="OrthoDB" id="5430956at2"/>